<gene>
    <name evidence="1" type="ORF">FSB_LOCUS279</name>
</gene>
<reference evidence="1" key="1">
    <citation type="submission" date="2018-02" db="EMBL/GenBank/DDBJ databases">
        <authorList>
            <person name="Cohen D.B."/>
            <person name="Kent A.D."/>
        </authorList>
    </citation>
    <scope>NUCLEOTIDE SEQUENCE</scope>
</reference>
<proteinExistence type="predicted"/>
<accession>A0A2N9E171</accession>
<protein>
    <recommendedName>
        <fullName evidence="2">DDE Tnp4 domain-containing protein</fullName>
    </recommendedName>
</protein>
<dbReference type="AlphaFoldDB" id="A0A2N9E171"/>
<dbReference type="Pfam" id="PF04827">
    <property type="entry name" value="Plant_tran"/>
    <property type="match status" value="1"/>
</dbReference>
<dbReference type="EMBL" id="OIVN01000003">
    <property type="protein sequence ID" value="SPC72397.1"/>
    <property type="molecule type" value="Genomic_DNA"/>
</dbReference>
<dbReference type="PANTHER" id="PTHR47150:SF7">
    <property type="entry name" value="NUCLEASE"/>
    <property type="match status" value="1"/>
</dbReference>
<dbReference type="PANTHER" id="PTHR47150">
    <property type="entry name" value="OS12G0169200 PROTEIN"/>
    <property type="match status" value="1"/>
</dbReference>
<organism evidence="1">
    <name type="scientific">Fagus sylvatica</name>
    <name type="common">Beechnut</name>
    <dbReference type="NCBI Taxonomy" id="28930"/>
    <lineage>
        <taxon>Eukaryota</taxon>
        <taxon>Viridiplantae</taxon>
        <taxon>Streptophyta</taxon>
        <taxon>Embryophyta</taxon>
        <taxon>Tracheophyta</taxon>
        <taxon>Spermatophyta</taxon>
        <taxon>Magnoliopsida</taxon>
        <taxon>eudicotyledons</taxon>
        <taxon>Gunneridae</taxon>
        <taxon>Pentapetalae</taxon>
        <taxon>rosids</taxon>
        <taxon>fabids</taxon>
        <taxon>Fagales</taxon>
        <taxon>Fagaceae</taxon>
        <taxon>Fagus</taxon>
    </lineage>
</organism>
<name>A0A2N9E171_FAGSY</name>
<evidence type="ECO:0000313" key="1">
    <source>
        <dbReference type="EMBL" id="SPC72397.1"/>
    </source>
</evidence>
<evidence type="ECO:0008006" key="2">
    <source>
        <dbReference type="Google" id="ProtNLM"/>
    </source>
</evidence>
<sequence length="345" mass="40223">MNRSLFLRIHSVIETHEPYFIQKRDAARRLGLSSLQKMTVAIRMLAYGVTGDLMDEYVRIGENTAIESLKIFVKAVISIFSDKYLRSPNSNDIARLLTTGQNRRFLGMLRSIDCMHWKWKNCPSAWKGQYIGHIREATTILEAVTSYDLWIWHAFFGLPGSHNDINVLERSFVFAELAQRRTPQVNYSINSNDYSIGYYLANGIHPSWATFVKTIPAPQGNKRQLFAHKQEEARKDVEHAFGMLQARFAIVRKPARFFHLEMLKDIMIACIILHNMIVEDERHLYLCTDDFDYEQFDGIQPEPISHHRTPQLIEFIQRHQSIRDRGSHSKLQADLIEHIWQLHGK</sequence>
<dbReference type="InterPro" id="IPR006912">
    <property type="entry name" value="Harbinger_derived_prot"/>
</dbReference>